<feature type="region of interest" description="Disordered" evidence="11">
    <location>
        <begin position="249"/>
        <end position="278"/>
    </location>
</feature>
<keyword evidence="6" id="KW-0282">Flagellum</keyword>
<evidence type="ECO:0000256" key="8">
    <source>
        <dbReference type="ARBA" id="ARBA00023212"/>
    </source>
</evidence>
<evidence type="ECO:0000256" key="3">
    <source>
        <dbReference type="ARBA" id="ARBA00022490"/>
    </source>
</evidence>
<dbReference type="EMBL" id="JAPWTK010000382">
    <property type="protein sequence ID" value="KAJ8941223.1"/>
    <property type="molecule type" value="Genomic_DNA"/>
</dbReference>
<name>A0AAV8XRR4_9CUCU</name>
<comment type="subcellular location">
    <subcellularLocation>
        <location evidence="1">Cell projection</location>
        <location evidence="1">Cilium</location>
        <location evidence="1">Flagellum</location>
    </subcellularLocation>
    <subcellularLocation>
        <location evidence="2">Cytoplasm</location>
        <location evidence="2">Cytoskeleton</location>
        <location evidence="2">Cilium axoneme</location>
    </subcellularLocation>
    <subcellularLocation>
        <location evidence="10">Dynein axonemal particle</location>
    </subcellularLocation>
</comment>
<dbReference type="GO" id="GO:0045503">
    <property type="term" value="F:dynein light chain binding"/>
    <property type="evidence" value="ECO:0007669"/>
    <property type="project" value="TreeGrafter"/>
</dbReference>
<dbReference type="Proteomes" id="UP001162162">
    <property type="component" value="Unassembled WGS sequence"/>
</dbReference>
<dbReference type="SUPFAM" id="SSF50978">
    <property type="entry name" value="WD40 repeat-like"/>
    <property type="match status" value="1"/>
</dbReference>
<evidence type="ECO:0000313" key="13">
    <source>
        <dbReference type="Proteomes" id="UP001162162"/>
    </source>
</evidence>
<dbReference type="GO" id="GO:0045504">
    <property type="term" value="F:dynein heavy chain binding"/>
    <property type="evidence" value="ECO:0007669"/>
    <property type="project" value="TreeGrafter"/>
</dbReference>
<evidence type="ECO:0000256" key="2">
    <source>
        <dbReference type="ARBA" id="ARBA00004430"/>
    </source>
</evidence>
<dbReference type="GO" id="GO:0005858">
    <property type="term" value="C:axonemal dynein complex"/>
    <property type="evidence" value="ECO:0007669"/>
    <property type="project" value="TreeGrafter"/>
</dbReference>
<keyword evidence="5" id="KW-0677">Repeat</keyword>
<keyword evidence="9" id="KW-0966">Cell projection</keyword>
<sequence length="611" mass="69172">MGETYQFQLRAGSVGSSGHKAKLSHAGIRGLLLFDEGKDVTPKPLNAEVYTAGKERQINVYEVTGTDRLDATVSGSVSLNIFKSQSTARFRTDLDKQIDHSGQYKGSLSYGSNLIDNFIIDLSSQKSSETIETFQTNSEDSEVKEDMKQTPTRISLILSETNTFILLDIPSCTVIKDSDEGNIVEEQNQQYEYLTVGKGRNRKVVTAEVQTVPVLKKSRNTEAEKVKTHNNFAYVSNYDMYDTYQELEDAKNESNDSEDSDLEDNKIDDASSLDSYSMSPEEKQLNRLMRNQKFLEAVCVIERLLANNCYNEQQKFFRGLTVPSDFRENIEYNYKMTHLWTFANEYTKGVKNLVKYILNFCLRKPLDSYLAETVTLVRLKAVGIQTNVGSGVIRGGLWNDVINRLSLLQVAMNIPPQIIFEKPCKIIVKGENEITIEGTIKFFTDGSKRKELAGCGIYLKVCNFGKSVNAFHWNPSNKDILAVGYGKYFFTDNVSGLVLIWNIKNPVQPERHYEFFESVTALNFSTKTPNLLAIGFYNGHIVVLNVVSRETMIIGENTPPFEPVWNLVWQDGHNEYKNMEVLISTFADGGIYLYTLGRKLKVSDICILFPF</sequence>
<proteinExistence type="predicted"/>
<dbReference type="InterPro" id="IPR036322">
    <property type="entry name" value="WD40_repeat_dom_sf"/>
</dbReference>
<keyword evidence="8" id="KW-0206">Cytoskeleton</keyword>
<keyword evidence="13" id="KW-1185">Reference proteome</keyword>
<reference evidence="12" key="1">
    <citation type="journal article" date="2023" name="Insect Mol. Biol.">
        <title>Genome sequencing provides insights into the evolution of gene families encoding plant cell wall-degrading enzymes in longhorned beetles.</title>
        <authorList>
            <person name="Shin N.R."/>
            <person name="Okamura Y."/>
            <person name="Kirsch R."/>
            <person name="Pauchet Y."/>
        </authorList>
    </citation>
    <scope>NUCLEOTIDE SEQUENCE</scope>
    <source>
        <strain evidence="12">AMC_N1</strain>
    </source>
</reference>
<keyword evidence="4" id="KW-0853">WD repeat</keyword>
<accession>A0AAV8XRR4</accession>
<dbReference type="AlphaFoldDB" id="A0AAV8XRR4"/>
<keyword evidence="7" id="KW-0969">Cilium</keyword>
<protein>
    <recommendedName>
        <fullName evidence="14">WD repeat-containing protein 78</fullName>
    </recommendedName>
</protein>
<dbReference type="InterPro" id="IPR015943">
    <property type="entry name" value="WD40/YVTN_repeat-like_dom_sf"/>
</dbReference>
<dbReference type="PANTHER" id="PTHR12442:SF12">
    <property type="entry name" value="DYNEIN AXONEMAL INTERMEDIATE CHAIN 4"/>
    <property type="match status" value="1"/>
</dbReference>
<evidence type="ECO:0000256" key="9">
    <source>
        <dbReference type="ARBA" id="ARBA00023273"/>
    </source>
</evidence>
<organism evidence="12 13">
    <name type="scientific">Aromia moschata</name>
    <dbReference type="NCBI Taxonomy" id="1265417"/>
    <lineage>
        <taxon>Eukaryota</taxon>
        <taxon>Metazoa</taxon>
        <taxon>Ecdysozoa</taxon>
        <taxon>Arthropoda</taxon>
        <taxon>Hexapoda</taxon>
        <taxon>Insecta</taxon>
        <taxon>Pterygota</taxon>
        <taxon>Neoptera</taxon>
        <taxon>Endopterygota</taxon>
        <taxon>Coleoptera</taxon>
        <taxon>Polyphaga</taxon>
        <taxon>Cucujiformia</taxon>
        <taxon>Chrysomeloidea</taxon>
        <taxon>Cerambycidae</taxon>
        <taxon>Cerambycinae</taxon>
        <taxon>Callichromatini</taxon>
        <taxon>Aromia</taxon>
    </lineage>
</organism>
<evidence type="ECO:0000256" key="1">
    <source>
        <dbReference type="ARBA" id="ARBA00004230"/>
    </source>
</evidence>
<evidence type="ECO:0000313" key="12">
    <source>
        <dbReference type="EMBL" id="KAJ8941223.1"/>
    </source>
</evidence>
<dbReference type="Gene3D" id="2.130.10.10">
    <property type="entry name" value="YVTN repeat-like/Quinoprotein amine dehydrogenase"/>
    <property type="match status" value="1"/>
</dbReference>
<evidence type="ECO:0000256" key="4">
    <source>
        <dbReference type="ARBA" id="ARBA00022574"/>
    </source>
</evidence>
<dbReference type="GO" id="GO:0120293">
    <property type="term" value="C:dynein axonemal particle"/>
    <property type="evidence" value="ECO:0007669"/>
    <property type="project" value="UniProtKB-SubCell"/>
</dbReference>
<dbReference type="GO" id="GO:0003341">
    <property type="term" value="P:cilium movement"/>
    <property type="evidence" value="ECO:0007669"/>
    <property type="project" value="TreeGrafter"/>
</dbReference>
<evidence type="ECO:0000256" key="5">
    <source>
        <dbReference type="ARBA" id="ARBA00022737"/>
    </source>
</evidence>
<dbReference type="GO" id="GO:0031514">
    <property type="term" value="C:motile cilium"/>
    <property type="evidence" value="ECO:0007669"/>
    <property type="project" value="UniProtKB-SubCell"/>
</dbReference>
<evidence type="ECO:0000256" key="11">
    <source>
        <dbReference type="SAM" id="MobiDB-lite"/>
    </source>
</evidence>
<dbReference type="InterPro" id="IPR050687">
    <property type="entry name" value="Dynein_IC"/>
</dbReference>
<evidence type="ECO:0000256" key="6">
    <source>
        <dbReference type="ARBA" id="ARBA00022846"/>
    </source>
</evidence>
<dbReference type="PANTHER" id="PTHR12442">
    <property type="entry name" value="DYNEIN INTERMEDIATE CHAIN"/>
    <property type="match status" value="1"/>
</dbReference>
<keyword evidence="3" id="KW-0963">Cytoplasm</keyword>
<gene>
    <name evidence="12" type="ORF">NQ318_015655</name>
</gene>
<comment type="caution">
    <text evidence="12">The sequence shown here is derived from an EMBL/GenBank/DDBJ whole genome shotgun (WGS) entry which is preliminary data.</text>
</comment>
<evidence type="ECO:0000256" key="10">
    <source>
        <dbReference type="ARBA" id="ARBA00024190"/>
    </source>
</evidence>
<evidence type="ECO:0000256" key="7">
    <source>
        <dbReference type="ARBA" id="ARBA00023069"/>
    </source>
</evidence>
<evidence type="ECO:0008006" key="14">
    <source>
        <dbReference type="Google" id="ProtNLM"/>
    </source>
</evidence>